<keyword evidence="1" id="KW-1133">Transmembrane helix</keyword>
<dbReference type="EMBL" id="NCKW01000032">
    <property type="protein sequence ID" value="POM81677.1"/>
    <property type="molecule type" value="Genomic_DNA"/>
</dbReference>
<keyword evidence="3" id="KW-1185">Reference proteome</keyword>
<dbReference type="OrthoDB" id="124844at2759"/>
<dbReference type="Proteomes" id="UP000237271">
    <property type="component" value="Unassembled WGS sequence"/>
</dbReference>
<evidence type="ECO:0000313" key="3">
    <source>
        <dbReference type="Proteomes" id="UP000237271"/>
    </source>
</evidence>
<feature type="transmembrane region" description="Helical" evidence="1">
    <location>
        <begin position="104"/>
        <end position="123"/>
    </location>
</feature>
<evidence type="ECO:0000313" key="2">
    <source>
        <dbReference type="EMBL" id="POM81677.1"/>
    </source>
</evidence>
<comment type="caution">
    <text evidence="2">The sequence shown here is derived from an EMBL/GenBank/DDBJ whole genome shotgun (WGS) entry which is preliminary data.</text>
</comment>
<keyword evidence="1" id="KW-0812">Transmembrane</keyword>
<feature type="transmembrane region" description="Helical" evidence="1">
    <location>
        <begin position="6"/>
        <end position="24"/>
    </location>
</feature>
<accession>A0A2P4YV47</accession>
<dbReference type="AlphaFoldDB" id="A0A2P4YV47"/>
<keyword evidence="1" id="KW-0472">Membrane</keyword>
<name>A0A2P4YV47_9STRA</name>
<reference evidence="2 3" key="1">
    <citation type="journal article" date="2017" name="Genome Biol. Evol.">
        <title>Phytophthora megakarya and P. palmivora, closely related causal agents of cacao black pod rot, underwent increases in genome sizes and gene numbers by different mechanisms.</title>
        <authorList>
            <person name="Ali S.S."/>
            <person name="Shao J."/>
            <person name="Lary D.J."/>
            <person name="Kronmiller B."/>
            <person name="Shen D."/>
            <person name="Strem M.D."/>
            <person name="Amoako-Attah I."/>
            <person name="Akrofi A.Y."/>
            <person name="Begoude B.A."/>
            <person name="Ten Hoopen G.M."/>
            <person name="Coulibaly K."/>
            <person name="Kebe B.I."/>
            <person name="Melnick R.L."/>
            <person name="Guiltinan M.J."/>
            <person name="Tyler B.M."/>
            <person name="Meinhardt L.W."/>
            <person name="Bailey B.A."/>
        </authorList>
    </citation>
    <scope>NUCLEOTIDE SEQUENCE [LARGE SCALE GENOMIC DNA]</scope>
    <source>
        <strain evidence="3">sbr112.9</strain>
    </source>
</reference>
<gene>
    <name evidence="2" type="ORF">PHPALM_314</name>
</gene>
<proteinExistence type="predicted"/>
<protein>
    <submittedName>
        <fullName evidence="2">Uncharacterized protein</fullName>
    </submittedName>
</protein>
<sequence>MDDWLVDIALGFGANAALLLLCWLRDAPSSTGLQLSNDTRRAVESRSGPSLYATFPGHFSSGLCGEDVQLAGGVVVAVAVTAAVAAEITTTATIDGMESWGMELALGLSMNVAVVTICWINGWRPVNSGSSIRWHNDVETNNNDELEQEDEPAILWSGGIETTVGLVVAVAVMVAVAVEIASETGRSGVARY</sequence>
<evidence type="ECO:0000256" key="1">
    <source>
        <dbReference type="SAM" id="Phobius"/>
    </source>
</evidence>
<organism evidence="2 3">
    <name type="scientific">Phytophthora palmivora</name>
    <dbReference type="NCBI Taxonomy" id="4796"/>
    <lineage>
        <taxon>Eukaryota</taxon>
        <taxon>Sar</taxon>
        <taxon>Stramenopiles</taxon>
        <taxon>Oomycota</taxon>
        <taxon>Peronosporomycetes</taxon>
        <taxon>Peronosporales</taxon>
        <taxon>Peronosporaceae</taxon>
        <taxon>Phytophthora</taxon>
    </lineage>
</organism>